<accession>A0ABS4T7V9</accession>
<comment type="caution">
    <text evidence="1">The sequence shown here is derived from an EMBL/GenBank/DDBJ whole genome shotgun (WGS) entry which is preliminary data.</text>
</comment>
<dbReference type="Proteomes" id="UP001519332">
    <property type="component" value="Unassembled WGS sequence"/>
</dbReference>
<evidence type="ECO:0000313" key="2">
    <source>
        <dbReference type="Proteomes" id="UP001519332"/>
    </source>
</evidence>
<keyword evidence="2" id="KW-1185">Reference proteome</keyword>
<evidence type="ECO:0000313" key="1">
    <source>
        <dbReference type="EMBL" id="MBP2320508.1"/>
    </source>
</evidence>
<reference evidence="1 2" key="1">
    <citation type="submission" date="2021-03" db="EMBL/GenBank/DDBJ databases">
        <title>Sequencing the genomes of 1000 actinobacteria strains.</title>
        <authorList>
            <person name="Klenk H.-P."/>
        </authorList>
    </citation>
    <scope>NUCLEOTIDE SEQUENCE [LARGE SCALE GENOMIC DNA]</scope>
    <source>
        <strain evidence="1 2">DSM 46670</strain>
    </source>
</reference>
<proteinExistence type="predicted"/>
<protein>
    <submittedName>
        <fullName evidence="1">Uncharacterized protein</fullName>
    </submittedName>
</protein>
<organism evidence="1 2">
    <name type="scientific">Kibdelosporangium banguiense</name>
    <dbReference type="NCBI Taxonomy" id="1365924"/>
    <lineage>
        <taxon>Bacteria</taxon>
        <taxon>Bacillati</taxon>
        <taxon>Actinomycetota</taxon>
        <taxon>Actinomycetes</taxon>
        <taxon>Pseudonocardiales</taxon>
        <taxon>Pseudonocardiaceae</taxon>
        <taxon>Kibdelosporangium</taxon>
    </lineage>
</organism>
<dbReference type="RefSeq" id="WP_209634736.1">
    <property type="nucleotide sequence ID" value="NZ_JAGINW010000001.1"/>
</dbReference>
<gene>
    <name evidence="1" type="ORF">JOF56_000893</name>
</gene>
<sequence>MFWLPNTHESCLAGLNLPKYRAVTQRVGLFAAVFCGPRPAMLVVPQRVDDWWVRDISAVLGWGDVEVHSGIAGDGRVSGAILARPDLLERLTSRGLPVLPWGRTAAFEPIAPSPGGVVEAIRRYESKRHAHALFRALASDHPGIVVLHNGRAAHVARSPGSWPEGRG</sequence>
<dbReference type="EMBL" id="JAGINW010000001">
    <property type="protein sequence ID" value="MBP2320508.1"/>
    <property type="molecule type" value="Genomic_DNA"/>
</dbReference>
<name>A0ABS4T7V9_9PSEU</name>